<dbReference type="InterPro" id="IPR040161">
    <property type="entry name" value="FB224"/>
</dbReference>
<accession>G0NR54</accession>
<dbReference type="AlphaFoldDB" id="G0NR54"/>
<name>G0NR54_CAEBE</name>
<protein>
    <recommendedName>
        <fullName evidence="1">F-box domain-containing protein</fullName>
    </recommendedName>
</protein>
<reference evidence="3" key="1">
    <citation type="submission" date="2011-07" db="EMBL/GenBank/DDBJ databases">
        <authorList>
            <consortium name="Caenorhabditis brenneri Sequencing and Analysis Consortium"/>
            <person name="Wilson R.K."/>
        </authorList>
    </citation>
    <scope>NUCLEOTIDE SEQUENCE [LARGE SCALE GENOMIC DNA]</scope>
    <source>
        <strain evidence="3">PB2801</strain>
    </source>
</reference>
<dbReference type="SUPFAM" id="SSF81383">
    <property type="entry name" value="F-box domain"/>
    <property type="match status" value="1"/>
</dbReference>
<dbReference type="EMBL" id="GL379930">
    <property type="protein sequence ID" value="EGT36046.1"/>
    <property type="molecule type" value="Genomic_DNA"/>
</dbReference>
<dbReference type="InterPro" id="IPR001810">
    <property type="entry name" value="F-box_dom"/>
</dbReference>
<feature type="domain" description="F-box" evidence="1">
    <location>
        <begin position="8"/>
        <end position="57"/>
    </location>
</feature>
<dbReference type="InParanoid" id="G0NR54"/>
<organism evidence="3">
    <name type="scientific">Caenorhabditis brenneri</name>
    <name type="common">Nematode worm</name>
    <dbReference type="NCBI Taxonomy" id="135651"/>
    <lineage>
        <taxon>Eukaryota</taxon>
        <taxon>Metazoa</taxon>
        <taxon>Ecdysozoa</taxon>
        <taxon>Nematoda</taxon>
        <taxon>Chromadorea</taxon>
        <taxon>Rhabditida</taxon>
        <taxon>Rhabditina</taxon>
        <taxon>Rhabditomorpha</taxon>
        <taxon>Rhabditoidea</taxon>
        <taxon>Rhabditidae</taxon>
        <taxon>Peloderinae</taxon>
        <taxon>Caenorhabditis</taxon>
    </lineage>
</organism>
<dbReference type="Pfam" id="PF01827">
    <property type="entry name" value="FTH"/>
    <property type="match status" value="1"/>
</dbReference>
<keyword evidence="3" id="KW-1185">Reference proteome</keyword>
<dbReference type="HOGENOM" id="CLU_824470_0_0_1"/>
<dbReference type="OMA" id="ERSHEVF"/>
<dbReference type="PANTHER" id="PTHR23015:SF4">
    <property type="entry name" value="DUF38 DOMAIN-CONTAINING PROTEIN-RELATED"/>
    <property type="match status" value="1"/>
</dbReference>
<dbReference type="PROSITE" id="PS50181">
    <property type="entry name" value="FBOX"/>
    <property type="match status" value="1"/>
</dbReference>
<gene>
    <name evidence="2" type="ORF">CAEBREN_03030</name>
</gene>
<dbReference type="CDD" id="cd22150">
    <property type="entry name" value="F-box_CeFBXA-like"/>
    <property type="match status" value="1"/>
</dbReference>
<dbReference type="OrthoDB" id="5911064at2759"/>
<dbReference type="SMART" id="SM00256">
    <property type="entry name" value="FBOX"/>
    <property type="match status" value="1"/>
</dbReference>
<sequence length="337" mass="38797">MENCQSHRPSISDLPMEITSHILKNLNPWEFIQSRKVCKGFKEIVDHHFSLQSWNVKLNCVSYGGTEVSISSPSGYPEYSYSETDTGCDAIYSSTDQISGDVVKIQKTFEGKFPSEIGIEHFGILARNPMVRLNKCDLFLDAEQGEILFKKIFDLMDHKLHIEYLEFFATLLSIIRRVLSHVQPGFLEKISINGFDYAEGEEAEKEAKAVADMSQWKLAKQLWADGYDGYFSLFPIDNFLHAEKFFIELEEITVVDLVRVKEKLFLSPNFKEAWIWLHNDLTIEEFTAGLGSPPIKDVDSPNCITFQIPGTEEYLDFKFNEYNFFSSLRCIEINKRS</sequence>
<dbReference type="InterPro" id="IPR036047">
    <property type="entry name" value="F-box-like_dom_sf"/>
</dbReference>
<evidence type="ECO:0000259" key="1">
    <source>
        <dbReference type="PROSITE" id="PS50181"/>
    </source>
</evidence>
<dbReference type="InterPro" id="IPR002900">
    <property type="entry name" value="DUF38/FTH_CAE_spp"/>
</dbReference>
<evidence type="ECO:0000313" key="2">
    <source>
        <dbReference type="EMBL" id="EGT36046.1"/>
    </source>
</evidence>
<dbReference type="Pfam" id="PF00646">
    <property type="entry name" value="F-box"/>
    <property type="match status" value="1"/>
</dbReference>
<dbReference type="Proteomes" id="UP000008068">
    <property type="component" value="Unassembled WGS sequence"/>
</dbReference>
<dbReference type="Gene3D" id="1.20.1280.50">
    <property type="match status" value="1"/>
</dbReference>
<dbReference type="GO" id="GO:0045087">
    <property type="term" value="P:innate immune response"/>
    <property type="evidence" value="ECO:0007669"/>
    <property type="project" value="TreeGrafter"/>
</dbReference>
<dbReference type="PANTHER" id="PTHR23015">
    <property type="entry name" value="UNCHARACTERIZED C.ELEGANS PROTEIN"/>
    <property type="match status" value="1"/>
</dbReference>
<evidence type="ECO:0000313" key="3">
    <source>
        <dbReference type="Proteomes" id="UP000008068"/>
    </source>
</evidence>
<proteinExistence type="predicted"/>